<reference evidence="2" key="2">
    <citation type="submission" date="2018-02" db="UniProtKB">
        <authorList>
            <consortium name="EnsemblMetazoa"/>
        </authorList>
    </citation>
    <scope>IDENTIFICATION</scope>
</reference>
<sequence length="175" mass="20523">MAKMIANYGTELMILILFVMICPSLSSYCEDWDPEDFPSFVLKLSQNATEEFCELYEMEMEVPINKFYDMLRKWAEKYSVQAETNRFIAEEMNYDKMQSKVLMERLQASNGTTEVKGVLEKALKLQESMHLSPDYIQNVIDTMMENLPIDKQNEATLLWNSLYPDDIYNECGPRF</sequence>
<dbReference type="AlphaFoldDB" id="A0A2K6VY22"/>
<dbReference type="EnsemblMetazoa" id="OVOC3261.1">
    <property type="protein sequence ID" value="OVOC3261.1"/>
    <property type="gene ID" value="WBGene00240070"/>
</dbReference>
<proteinExistence type="predicted"/>
<dbReference type="EMBL" id="CMVM020000082">
    <property type="status" value="NOT_ANNOTATED_CDS"/>
    <property type="molecule type" value="Genomic_DNA"/>
</dbReference>
<accession>A0A2K6VY22</accession>
<keyword evidence="3" id="KW-1185">Reference proteome</keyword>
<evidence type="ECO:0000313" key="2">
    <source>
        <dbReference type="EnsemblMetazoa" id="OVOC3261.1"/>
    </source>
</evidence>
<dbReference type="Proteomes" id="UP000024404">
    <property type="component" value="Unassembled WGS sequence"/>
</dbReference>
<feature type="chain" id="PRO_5014295883" description="SXP/RAL-2 family protein Ani s 5-like cation-binding domain-containing protein" evidence="1">
    <location>
        <begin position="27"/>
        <end position="175"/>
    </location>
</feature>
<dbReference type="EnsemblMetazoa" id="OVOC3261.2">
    <property type="protein sequence ID" value="OVOC3261.2"/>
    <property type="gene ID" value="WBGene00240070"/>
</dbReference>
<dbReference type="OMA" id="YEMEMEV"/>
<organism evidence="2 3">
    <name type="scientific">Onchocerca volvulus</name>
    <dbReference type="NCBI Taxonomy" id="6282"/>
    <lineage>
        <taxon>Eukaryota</taxon>
        <taxon>Metazoa</taxon>
        <taxon>Ecdysozoa</taxon>
        <taxon>Nematoda</taxon>
        <taxon>Chromadorea</taxon>
        <taxon>Rhabditida</taxon>
        <taxon>Spirurina</taxon>
        <taxon>Spiruromorpha</taxon>
        <taxon>Filarioidea</taxon>
        <taxon>Onchocercidae</taxon>
        <taxon>Onchocerca</taxon>
    </lineage>
</organism>
<protein>
    <recommendedName>
        <fullName evidence="4">SXP/RAL-2 family protein Ani s 5-like cation-binding domain-containing protein</fullName>
    </recommendedName>
</protein>
<evidence type="ECO:0000313" key="3">
    <source>
        <dbReference type="Proteomes" id="UP000024404"/>
    </source>
</evidence>
<evidence type="ECO:0008006" key="4">
    <source>
        <dbReference type="Google" id="ProtNLM"/>
    </source>
</evidence>
<name>A0A2K6VY22_ONCVO</name>
<keyword evidence="1" id="KW-0732">Signal</keyword>
<feature type="signal peptide" evidence="1">
    <location>
        <begin position="1"/>
        <end position="26"/>
    </location>
</feature>
<reference evidence="3" key="1">
    <citation type="submission" date="2013-10" db="EMBL/GenBank/DDBJ databases">
        <title>Genome sequencing of Onchocerca volvulus.</title>
        <authorList>
            <person name="Cotton J."/>
            <person name="Tsai J."/>
            <person name="Stanley E."/>
            <person name="Tracey A."/>
            <person name="Holroyd N."/>
            <person name="Lustigman S."/>
            <person name="Berriman M."/>
        </authorList>
    </citation>
    <scope>NUCLEOTIDE SEQUENCE</scope>
</reference>
<evidence type="ECO:0000256" key="1">
    <source>
        <dbReference type="SAM" id="SignalP"/>
    </source>
</evidence>